<keyword evidence="1" id="KW-0175">Coiled coil</keyword>
<organism evidence="3 4">
    <name type="scientific">Rubroshorea leprosula</name>
    <dbReference type="NCBI Taxonomy" id="152421"/>
    <lineage>
        <taxon>Eukaryota</taxon>
        <taxon>Viridiplantae</taxon>
        <taxon>Streptophyta</taxon>
        <taxon>Embryophyta</taxon>
        <taxon>Tracheophyta</taxon>
        <taxon>Spermatophyta</taxon>
        <taxon>Magnoliopsida</taxon>
        <taxon>eudicotyledons</taxon>
        <taxon>Gunneridae</taxon>
        <taxon>Pentapetalae</taxon>
        <taxon>rosids</taxon>
        <taxon>malvids</taxon>
        <taxon>Malvales</taxon>
        <taxon>Dipterocarpaceae</taxon>
        <taxon>Rubroshorea</taxon>
    </lineage>
</organism>
<reference evidence="3 4" key="1">
    <citation type="journal article" date="2021" name="Commun. Biol.">
        <title>The genome of Shorea leprosula (Dipterocarpaceae) highlights the ecological relevance of drought in aseasonal tropical rainforests.</title>
        <authorList>
            <person name="Ng K.K.S."/>
            <person name="Kobayashi M.J."/>
            <person name="Fawcett J.A."/>
            <person name="Hatakeyama M."/>
            <person name="Paape T."/>
            <person name="Ng C.H."/>
            <person name="Ang C.C."/>
            <person name="Tnah L.H."/>
            <person name="Lee C.T."/>
            <person name="Nishiyama T."/>
            <person name="Sese J."/>
            <person name="O'Brien M.J."/>
            <person name="Copetti D."/>
            <person name="Mohd Noor M.I."/>
            <person name="Ong R.C."/>
            <person name="Putra M."/>
            <person name="Sireger I.Z."/>
            <person name="Indrioko S."/>
            <person name="Kosugi Y."/>
            <person name="Izuno A."/>
            <person name="Isagi Y."/>
            <person name="Lee S.L."/>
            <person name="Shimizu K.K."/>
        </authorList>
    </citation>
    <scope>NUCLEOTIDE SEQUENCE [LARGE SCALE GENOMIC DNA]</scope>
    <source>
        <strain evidence="3">214</strain>
    </source>
</reference>
<dbReference type="PANTHER" id="PTHR48248">
    <property type="entry name" value="UVR DOMAIN-CONTAINING PROTEIN"/>
    <property type="match status" value="1"/>
</dbReference>
<dbReference type="PANTHER" id="PTHR48248:SF5">
    <property type="entry name" value="UVR DOMAIN-CONTAINING PROTEIN"/>
    <property type="match status" value="1"/>
</dbReference>
<protein>
    <submittedName>
        <fullName evidence="3">Uncharacterized protein</fullName>
    </submittedName>
</protein>
<sequence>MSFLNLLERGCSSAKAKTSGKRKFPFPISKRSSRHSQIKERLQRKVAMKNIRQSMKRLKREMEEISDEQRSIREGQKLAREKFQEMEEECKQLREETKMIRMQGRSTQLRLALMFQILKARENNDLPRATELTRFLRELIANQNRQN</sequence>
<comment type="caution">
    <text evidence="3">The sequence shown here is derived from an EMBL/GenBank/DDBJ whole genome shotgun (WGS) entry which is preliminary data.</text>
</comment>
<dbReference type="AlphaFoldDB" id="A0AAV5KJ88"/>
<dbReference type="EMBL" id="BPVZ01000066">
    <property type="protein sequence ID" value="GKV24584.1"/>
    <property type="molecule type" value="Genomic_DNA"/>
</dbReference>
<dbReference type="Proteomes" id="UP001054252">
    <property type="component" value="Unassembled WGS sequence"/>
</dbReference>
<evidence type="ECO:0000256" key="2">
    <source>
        <dbReference type="SAM" id="MobiDB-lite"/>
    </source>
</evidence>
<name>A0AAV5KJ88_9ROSI</name>
<keyword evidence="4" id="KW-1185">Reference proteome</keyword>
<evidence type="ECO:0000313" key="4">
    <source>
        <dbReference type="Proteomes" id="UP001054252"/>
    </source>
</evidence>
<evidence type="ECO:0000256" key="1">
    <source>
        <dbReference type="SAM" id="Coils"/>
    </source>
</evidence>
<gene>
    <name evidence="3" type="ORF">SLEP1_g34177</name>
</gene>
<feature type="region of interest" description="Disordered" evidence="2">
    <location>
        <begin position="14"/>
        <end position="41"/>
    </location>
</feature>
<accession>A0AAV5KJ88</accession>
<proteinExistence type="predicted"/>
<feature type="coiled-coil region" evidence="1">
    <location>
        <begin position="48"/>
        <end position="103"/>
    </location>
</feature>
<evidence type="ECO:0000313" key="3">
    <source>
        <dbReference type="EMBL" id="GKV24584.1"/>
    </source>
</evidence>